<dbReference type="PANTHER" id="PTHR12947">
    <property type="entry name" value="AMSH-LIKE PROTEASE"/>
    <property type="match status" value="1"/>
</dbReference>
<feature type="compositionally biased region" description="Polar residues" evidence="9">
    <location>
        <begin position="182"/>
        <end position="193"/>
    </location>
</feature>
<proteinExistence type="inferred from homology"/>
<reference evidence="12" key="2">
    <citation type="submission" date="2010-04" db="EMBL/GenBank/DDBJ databases">
        <authorList>
            <person name="Buell R."/>
            <person name="Hamilton J."/>
            <person name="Hostetler J."/>
        </authorList>
    </citation>
    <scope>NUCLEOTIDE SEQUENCE [LARGE SCALE GENOMIC DNA]</scope>
    <source>
        <strain evidence="12">DAOM:BR144</strain>
    </source>
</reference>
<evidence type="ECO:0000256" key="6">
    <source>
        <dbReference type="ARBA" id="ARBA00022801"/>
    </source>
</evidence>
<dbReference type="VEuPathDB" id="FungiDB:PYU1_G005318"/>
<dbReference type="PANTHER" id="PTHR12947:SF13">
    <property type="entry name" value="FI19924P1"/>
    <property type="match status" value="1"/>
</dbReference>
<reference evidence="11" key="3">
    <citation type="submission" date="2015-02" db="UniProtKB">
        <authorList>
            <consortium name="EnsemblProtists"/>
        </authorList>
    </citation>
    <scope>IDENTIFICATION</scope>
    <source>
        <strain evidence="11">DAOM BR144</strain>
    </source>
</reference>
<dbReference type="SUPFAM" id="SSF140856">
    <property type="entry name" value="USP8 N-terminal domain-like"/>
    <property type="match status" value="1"/>
</dbReference>
<dbReference type="InterPro" id="IPR044098">
    <property type="entry name" value="STAMBP/STALP-like_MPN"/>
</dbReference>
<accession>K3WK37</accession>
<evidence type="ECO:0000256" key="2">
    <source>
        <dbReference type="ARBA" id="ARBA00010981"/>
    </source>
</evidence>
<comment type="similarity">
    <text evidence="2">Belongs to the peptidase M67C family.</text>
</comment>
<dbReference type="InterPro" id="IPR015063">
    <property type="entry name" value="USP8_dimer"/>
</dbReference>
<dbReference type="Gene3D" id="3.40.140.10">
    <property type="entry name" value="Cytidine Deaminase, domain 2"/>
    <property type="match status" value="1"/>
</dbReference>
<evidence type="ECO:0000256" key="4">
    <source>
        <dbReference type="ARBA" id="ARBA00022723"/>
    </source>
</evidence>
<keyword evidence="8" id="KW-0482">Metalloprotease</keyword>
<dbReference type="OMA" id="QHKNKCK"/>
<organism evidence="11 12">
    <name type="scientific">Globisporangium ultimum (strain ATCC 200006 / CBS 805.95 / DAOM BR144)</name>
    <name type="common">Pythium ultimum</name>
    <dbReference type="NCBI Taxonomy" id="431595"/>
    <lineage>
        <taxon>Eukaryota</taxon>
        <taxon>Sar</taxon>
        <taxon>Stramenopiles</taxon>
        <taxon>Oomycota</taxon>
        <taxon>Peronosporomycetes</taxon>
        <taxon>Pythiales</taxon>
        <taxon>Pythiaceae</taxon>
        <taxon>Globisporangium</taxon>
    </lineage>
</organism>
<dbReference type="EnsemblProtists" id="PYU1_T005329">
    <property type="protein sequence ID" value="PYU1_T005329"/>
    <property type="gene ID" value="PYU1_G005318"/>
</dbReference>
<evidence type="ECO:0000313" key="11">
    <source>
        <dbReference type="EnsemblProtists" id="PYU1_T005329"/>
    </source>
</evidence>
<dbReference type="GO" id="GO:0046872">
    <property type="term" value="F:metal ion binding"/>
    <property type="evidence" value="ECO:0007669"/>
    <property type="project" value="UniProtKB-KW"/>
</dbReference>
<dbReference type="SMART" id="SM00232">
    <property type="entry name" value="JAB_MPN"/>
    <property type="match status" value="1"/>
</dbReference>
<dbReference type="InParanoid" id="K3WK37"/>
<dbReference type="Pfam" id="PF01398">
    <property type="entry name" value="JAB"/>
    <property type="match status" value="1"/>
</dbReference>
<evidence type="ECO:0000256" key="8">
    <source>
        <dbReference type="ARBA" id="ARBA00023049"/>
    </source>
</evidence>
<keyword evidence="7" id="KW-0862">Zinc</keyword>
<sequence length="430" mass="48690">MDTAKQDDVAERLVARRARLQPFCRVDSVKHHLQLQRYYQLARQLYSQSEVYYAQSAYDNAYVFLAKFIKLCSNVIASHKDYKLPAYDKEREWVMTQAEKGGRFFDAILDGMEHEEREYLQYEREAERQAKKQSITNTVALANVSNLTLEERLEALRRRSAPASQGAALASSAKVEPARATVASTRQARSQPLPTRIEPSKVPRSKVSYPSIGKPSWISSVQNEHQSHSHIPKPVLSRQRSLDAFEQLSSGKIRKLEIPTNLIAQFTTLAAPNTNKYPYGIETCGILAGVLNGQHLVITTLIIPKQEGSSDMCSMTNEEELFDFCFGNDLLTLGWIHTHPKQTCFLSSVDMHTQCGFQSILPEAVAIVVAPTDRERNVGVFRLTEPNGLQLIQNCNLTGFHEHPSNVHVYSDAMECNWNRHVMTHLVDMR</sequence>
<dbReference type="HOGENOM" id="CLU_023304_1_0_1"/>
<dbReference type="Pfam" id="PF08969">
    <property type="entry name" value="USP8_dimer"/>
    <property type="match status" value="1"/>
</dbReference>
<keyword evidence="6" id="KW-0378">Hydrolase</keyword>
<dbReference type="GO" id="GO:0061578">
    <property type="term" value="F:K63-linked deubiquitinase activity"/>
    <property type="evidence" value="ECO:0007669"/>
    <property type="project" value="InterPro"/>
</dbReference>
<feature type="region of interest" description="Disordered" evidence="9">
    <location>
        <begin position="160"/>
        <end position="208"/>
    </location>
</feature>
<comment type="cofactor">
    <cofactor evidence="1">
        <name>Zn(2+)</name>
        <dbReference type="ChEBI" id="CHEBI:29105"/>
    </cofactor>
</comment>
<keyword evidence="5" id="KW-0833">Ubl conjugation pathway</keyword>
<evidence type="ECO:0000256" key="7">
    <source>
        <dbReference type="ARBA" id="ARBA00022833"/>
    </source>
</evidence>
<dbReference type="SUPFAM" id="SSF102712">
    <property type="entry name" value="JAB1/MPN domain"/>
    <property type="match status" value="1"/>
</dbReference>
<protein>
    <recommendedName>
        <fullName evidence="10">MPN domain-containing protein</fullName>
    </recommendedName>
</protein>
<dbReference type="EMBL" id="GL376633">
    <property type="status" value="NOT_ANNOTATED_CDS"/>
    <property type="molecule type" value="Genomic_DNA"/>
</dbReference>
<dbReference type="GO" id="GO:0140492">
    <property type="term" value="F:metal-dependent deubiquitinase activity"/>
    <property type="evidence" value="ECO:0007669"/>
    <property type="project" value="InterPro"/>
</dbReference>
<evidence type="ECO:0000259" key="10">
    <source>
        <dbReference type="PROSITE" id="PS50249"/>
    </source>
</evidence>
<dbReference type="GO" id="GO:0016020">
    <property type="term" value="C:membrane"/>
    <property type="evidence" value="ECO:0007669"/>
    <property type="project" value="TreeGrafter"/>
</dbReference>
<dbReference type="CDD" id="cd08066">
    <property type="entry name" value="MPN_AMSH_like"/>
    <property type="match status" value="1"/>
</dbReference>
<evidence type="ECO:0000256" key="5">
    <source>
        <dbReference type="ARBA" id="ARBA00022786"/>
    </source>
</evidence>
<dbReference type="STRING" id="431595.K3WK37"/>
<name>K3WK37_GLOUD</name>
<evidence type="ECO:0000256" key="3">
    <source>
        <dbReference type="ARBA" id="ARBA00022670"/>
    </source>
</evidence>
<dbReference type="Proteomes" id="UP000019132">
    <property type="component" value="Unassembled WGS sequence"/>
</dbReference>
<dbReference type="GO" id="GO:0070536">
    <property type="term" value="P:protein K63-linked deubiquitination"/>
    <property type="evidence" value="ECO:0007669"/>
    <property type="project" value="InterPro"/>
</dbReference>
<keyword evidence="4" id="KW-0479">Metal-binding</keyword>
<dbReference type="GO" id="GO:0005768">
    <property type="term" value="C:endosome"/>
    <property type="evidence" value="ECO:0007669"/>
    <property type="project" value="TreeGrafter"/>
</dbReference>
<keyword evidence="12" id="KW-1185">Reference proteome</keyword>
<evidence type="ECO:0000313" key="12">
    <source>
        <dbReference type="Proteomes" id="UP000019132"/>
    </source>
</evidence>
<feature type="domain" description="MPN" evidence="10">
    <location>
        <begin position="256"/>
        <end position="389"/>
    </location>
</feature>
<dbReference type="Gene3D" id="1.20.58.80">
    <property type="entry name" value="Phosphotransferase system, lactose/cellobiose-type IIA subunit"/>
    <property type="match status" value="1"/>
</dbReference>
<dbReference type="eggNOG" id="KOG2880">
    <property type="taxonomic scope" value="Eukaryota"/>
</dbReference>
<dbReference type="PROSITE" id="PS50249">
    <property type="entry name" value="MPN"/>
    <property type="match status" value="1"/>
</dbReference>
<evidence type="ECO:0000256" key="9">
    <source>
        <dbReference type="SAM" id="MobiDB-lite"/>
    </source>
</evidence>
<dbReference type="InterPro" id="IPR000555">
    <property type="entry name" value="JAMM/MPN+_dom"/>
</dbReference>
<dbReference type="InterPro" id="IPR037518">
    <property type="entry name" value="MPN"/>
</dbReference>
<reference evidence="12" key="1">
    <citation type="journal article" date="2010" name="Genome Biol.">
        <title>Genome sequence of the necrotrophic plant pathogen Pythium ultimum reveals original pathogenicity mechanisms and effector repertoire.</title>
        <authorList>
            <person name="Levesque C.A."/>
            <person name="Brouwer H."/>
            <person name="Cano L."/>
            <person name="Hamilton J.P."/>
            <person name="Holt C."/>
            <person name="Huitema E."/>
            <person name="Raffaele S."/>
            <person name="Robideau G.P."/>
            <person name="Thines M."/>
            <person name="Win J."/>
            <person name="Zerillo M.M."/>
            <person name="Beakes G.W."/>
            <person name="Boore J.L."/>
            <person name="Busam D."/>
            <person name="Dumas B."/>
            <person name="Ferriera S."/>
            <person name="Fuerstenberg S.I."/>
            <person name="Gachon C.M."/>
            <person name="Gaulin E."/>
            <person name="Govers F."/>
            <person name="Grenville-Briggs L."/>
            <person name="Horner N."/>
            <person name="Hostetler J."/>
            <person name="Jiang R.H."/>
            <person name="Johnson J."/>
            <person name="Krajaejun T."/>
            <person name="Lin H."/>
            <person name="Meijer H.J."/>
            <person name="Moore B."/>
            <person name="Morris P."/>
            <person name="Phuntmart V."/>
            <person name="Puiu D."/>
            <person name="Shetty J."/>
            <person name="Stajich J.E."/>
            <person name="Tripathy S."/>
            <person name="Wawra S."/>
            <person name="van West P."/>
            <person name="Whitty B.R."/>
            <person name="Coutinho P.M."/>
            <person name="Henrissat B."/>
            <person name="Martin F."/>
            <person name="Thomas P.D."/>
            <person name="Tyler B.M."/>
            <person name="De Vries R.P."/>
            <person name="Kamoun S."/>
            <person name="Yandell M."/>
            <person name="Tisserat N."/>
            <person name="Buell C.R."/>
        </authorList>
    </citation>
    <scope>NUCLEOTIDE SEQUENCE</scope>
    <source>
        <strain evidence="12">DAOM:BR144</strain>
    </source>
</reference>
<evidence type="ECO:0000256" key="1">
    <source>
        <dbReference type="ARBA" id="ARBA00001947"/>
    </source>
</evidence>
<keyword evidence="3" id="KW-0645">Protease</keyword>
<dbReference type="GO" id="GO:0006508">
    <property type="term" value="P:proteolysis"/>
    <property type="evidence" value="ECO:0007669"/>
    <property type="project" value="UniProtKB-KW"/>
</dbReference>
<dbReference type="AlphaFoldDB" id="K3WK37"/>